<accession>A0ABQ9WT06</accession>
<evidence type="ECO:0000313" key="2">
    <source>
        <dbReference type="Proteomes" id="UP001281761"/>
    </source>
</evidence>
<evidence type="ECO:0000313" key="1">
    <source>
        <dbReference type="EMBL" id="KAK2942616.1"/>
    </source>
</evidence>
<keyword evidence="2" id="KW-1185">Reference proteome</keyword>
<sequence length="419" mass="47129">MLEAEPFLNFDSKSELSFEDQSRLFSSLIALVRREYPFDNALQEKTARFLDIIAPKWDKEALADQLVRDLVPSSAGSPSGFVNSIVTLVSSPHSTVVVAALSFLLKTLSLSSSPIRCQLVESDLISEVLAIIQPLTLPISGNEEIFDNLLLTINYSVSLASPSCLRTLGVTSAVNQFNHREMFFQKVVLPSSELVTFLISNRHILSGWLFHLFTKLLAILIRICPFHRPTLEFVLASPIVMAITSCLSYVEDDDDVWTLLNNIKDSLREWKNYGPEVVQCGQRMMQALFSEGFEDTLEQKLLNDKNGLYGFRLLVVSPLKHYYRYWNRATNTNPKSKIPTQDDSAGLHGDNSAWHLVCAEENCGAADSCRSKTRSHSEAMKIVNRSLNRRSDSDSGEWPSFIVSERKGRIGQDLEALFR</sequence>
<proteinExistence type="predicted"/>
<name>A0ABQ9WT06_9EUKA</name>
<reference evidence="1 2" key="1">
    <citation type="journal article" date="2022" name="bioRxiv">
        <title>Genomics of Preaxostyla Flagellates Illuminates Evolutionary Transitions and the Path Towards Mitochondrial Loss.</title>
        <authorList>
            <person name="Novak L.V.F."/>
            <person name="Treitli S.C."/>
            <person name="Pyrih J."/>
            <person name="Halakuc P."/>
            <person name="Pipaliya S.V."/>
            <person name="Vacek V."/>
            <person name="Brzon O."/>
            <person name="Soukal P."/>
            <person name="Eme L."/>
            <person name="Dacks J.B."/>
            <person name="Karnkowska A."/>
            <person name="Elias M."/>
            <person name="Hampl V."/>
        </authorList>
    </citation>
    <scope>NUCLEOTIDE SEQUENCE [LARGE SCALE GENOMIC DNA]</scope>
    <source>
        <strain evidence="1">NAU3</strain>
        <tissue evidence="1">Gut</tissue>
    </source>
</reference>
<organism evidence="1 2">
    <name type="scientific">Blattamonas nauphoetae</name>
    <dbReference type="NCBI Taxonomy" id="2049346"/>
    <lineage>
        <taxon>Eukaryota</taxon>
        <taxon>Metamonada</taxon>
        <taxon>Preaxostyla</taxon>
        <taxon>Oxymonadida</taxon>
        <taxon>Blattamonas</taxon>
    </lineage>
</organism>
<gene>
    <name evidence="1" type="ORF">BLNAU_22467</name>
</gene>
<dbReference type="EMBL" id="JARBJD010000395">
    <property type="protein sequence ID" value="KAK2942616.1"/>
    <property type="molecule type" value="Genomic_DNA"/>
</dbReference>
<protein>
    <submittedName>
        <fullName evidence="1">Uncharacterized protein</fullName>
    </submittedName>
</protein>
<comment type="caution">
    <text evidence="1">The sequence shown here is derived from an EMBL/GenBank/DDBJ whole genome shotgun (WGS) entry which is preliminary data.</text>
</comment>
<dbReference type="Proteomes" id="UP001281761">
    <property type="component" value="Unassembled WGS sequence"/>
</dbReference>